<evidence type="ECO:0000313" key="3">
    <source>
        <dbReference type="EMBL" id="KTC80885.1"/>
    </source>
</evidence>
<evidence type="ECO:0000256" key="1">
    <source>
        <dbReference type="PROSITE-ProRule" id="PRU01032"/>
    </source>
</evidence>
<keyword evidence="6" id="KW-1185">Reference proteome</keyword>
<reference evidence="3 5" key="1">
    <citation type="submission" date="2015-11" db="EMBL/GenBank/DDBJ databases">
        <title>Genomic analysis of 38 Legionella species identifies large and diverse effector repertoires.</title>
        <authorList>
            <person name="Burstein D."/>
            <person name="Amaro F."/>
            <person name="Zusman T."/>
            <person name="Lifshitz Z."/>
            <person name="Cohen O."/>
            <person name="Gilbert J.A."/>
            <person name="Pupko T."/>
            <person name="Shuman H.A."/>
            <person name="Segal G."/>
        </authorList>
    </citation>
    <scope>NUCLEOTIDE SEQUENCE [LARGE SCALE GENOMIC DNA]</scope>
    <source>
        <strain evidence="3 5">ORW</strain>
    </source>
</reference>
<keyword evidence="1" id="KW-0479">Metal-binding</keyword>
<feature type="active site" description="Charge relay system" evidence="1">
    <location>
        <position position="308"/>
    </location>
</feature>
<dbReference type="OrthoDB" id="9002785at2"/>
<dbReference type="SUPFAM" id="SSF52743">
    <property type="entry name" value="Subtilisin-like"/>
    <property type="match status" value="1"/>
</dbReference>
<gene>
    <name evidence="4" type="primary">pcp_1</name>
    <name evidence="3" type="ORF">Lche_2905</name>
    <name evidence="4" type="ORF">NCTC11976_00679</name>
</gene>
<keyword evidence="1" id="KW-0106">Calcium</keyword>
<dbReference type="EMBL" id="LR134173">
    <property type="protein sequence ID" value="VEB34116.1"/>
    <property type="molecule type" value="Genomic_DNA"/>
</dbReference>
<protein>
    <submittedName>
        <fullName evidence="3">Serine protease, subtilase family</fullName>
        <ecNumber evidence="4">3.4.21.100</ecNumber>
    </submittedName>
</protein>
<feature type="domain" description="Peptidase S53" evidence="2">
    <location>
        <begin position="53"/>
        <end position="394"/>
    </location>
</feature>
<dbReference type="Pfam" id="PF00082">
    <property type="entry name" value="Peptidase_S8"/>
    <property type="match status" value="1"/>
</dbReference>
<dbReference type="GO" id="GO:0046872">
    <property type="term" value="F:metal ion binding"/>
    <property type="evidence" value="ECO:0007669"/>
    <property type="project" value="UniProtKB-UniRule"/>
</dbReference>
<reference evidence="4 6" key="2">
    <citation type="submission" date="2018-12" db="EMBL/GenBank/DDBJ databases">
        <authorList>
            <consortium name="Pathogen Informatics"/>
        </authorList>
    </citation>
    <scope>NUCLEOTIDE SEQUENCE [LARGE SCALE GENOMIC DNA]</scope>
    <source>
        <strain evidence="4 6">NCTC11976</strain>
    </source>
</reference>
<keyword evidence="1 4" id="KW-0378">Hydrolase</keyword>
<dbReference type="PANTHER" id="PTHR14218">
    <property type="entry name" value="PROTEASE S8 TRIPEPTIDYL PEPTIDASE I CLN2"/>
    <property type="match status" value="1"/>
</dbReference>
<feature type="binding site" evidence="1">
    <location>
        <position position="372"/>
    </location>
    <ligand>
        <name>Ca(2+)</name>
        <dbReference type="ChEBI" id="CHEBI:29108"/>
    </ligand>
</feature>
<dbReference type="InterPro" id="IPR000209">
    <property type="entry name" value="Peptidase_S8/S53_dom"/>
</dbReference>
<sequence>MKLKLNGLPFKLLVTPVVLGLLSVQAYALPKAPGIAHHPIHYKPNTPHFMPTGLTPSQIRVAYGFNSVNAQGKGQVIAIVDAYDDPKIEADLAVFSKHFGLPACTTANGCFKKIYATGRKPRTDAGWAGEIALDVEWAHAVAPAAKIILVEAANDQMDSLFKAVQVAVKNGATVVSMSWGGSEFAGQTSYDAVFNNPKVTFTASSGDSGTGTIYPASSPYVLAVGGTTLNVDSYGNYQGEEAWSGSGGGVSSVEAWPDYQKNLPIPQSNNMRGVPDVAYNADPETGFSVYNSVPSSDGVGWAVVGGTSAGAPQWAGIVAVANSLYGKVFGGHFVNILYAAANPNGGKYHYNYNDITSGTNGDCGYYCTAQEGYDYVTGLGSPELGSLIHDLPNYQLIDIPPLNK</sequence>
<proteinExistence type="predicted"/>
<evidence type="ECO:0000259" key="2">
    <source>
        <dbReference type="PROSITE" id="PS51695"/>
    </source>
</evidence>
<dbReference type="Gene3D" id="3.40.50.200">
    <property type="entry name" value="Peptidase S8/S53 domain"/>
    <property type="match status" value="1"/>
</dbReference>
<dbReference type="PATRIC" id="fig|28084.5.peg.3152"/>
<dbReference type="GO" id="GO:0006508">
    <property type="term" value="P:proteolysis"/>
    <property type="evidence" value="ECO:0007669"/>
    <property type="project" value="UniProtKB-KW"/>
</dbReference>
<dbReference type="GO" id="GO:0008240">
    <property type="term" value="F:tripeptidyl-peptidase activity"/>
    <property type="evidence" value="ECO:0007669"/>
    <property type="project" value="TreeGrafter"/>
</dbReference>
<feature type="binding site" evidence="1">
    <location>
        <position position="355"/>
    </location>
    <ligand>
        <name>Ca(2+)</name>
        <dbReference type="ChEBI" id="CHEBI:29108"/>
    </ligand>
</feature>
<feature type="binding site" evidence="1">
    <location>
        <position position="374"/>
    </location>
    <ligand>
        <name>Ca(2+)</name>
        <dbReference type="ChEBI" id="CHEBI:29108"/>
    </ligand>
</feature>
<dbReference type="RefSeq" id="WP_051544469.1">
    <property type="nucleotide sequence ID" value="NZ_CAAAIT010000006.1"/>
</dbReference>
<dbReference type="EMBL" id="LNXW01000013">
    <property type="protein sequence ID" value="KTC80885.1"/>
    <property type="molecule type" value="Genomic_DNA"/>
</dbReference>
<feature type="active site" description="Charge relay system" evidence="1">
    <location>
        <position position="134"/>
    </location>
</feature>
<comment type="cofactor">
    <cofactor evidence="1">
        <name>Ca(2+)</name>
        <dbReference type="ChEBI" id="CHEBI:29108"/>
    </cofactor>
    <text evidence="1">Binds 1 Ca(2+) ion per subunit.</text>
</comment>
<dbReference type="InterPro" id="IPR030400">
    <property type="entry name" value="Sedolisin_dom"/>
</dbReference>
<organism evidence="3 5">
    <name type="scientific">Legionella cherrii</name>
    <dbReference type="NCBI Taxonomy" id="28084"/>
    <lineage>
        <taxon>Bacteria</taxon>
        <taxon>Pseudomonadati</taxon>
        <taxon>Pseudomonadota</taxon>
        <taxon>Gammaproteobacteria</taxon>
        <taxon>Legionellales</taxon>
        <taxon>Legionellaceae</taxon>
        <taxon>Legionella</taxon>
    </lineage>
</organism>
<dbReference type="AlphaFoldDB" id="A0A0W0SDC8"/>
<evidence type="ECO:0000313" key="4">
    <source>
        <dbReference type="EMBL" id="VEB34116.1"/>
    </source>
</evidence>
<dbReference type="EC" id="3.4.21.100" evidence="4"/>
<feature type="binding site" evidence="1">
    <location>
        <position position="354"/>
    </location>
    <ligand>
        <name>Ca(2+)</name>
        <dbReference type="ChEBI" id="CHEBI:29108"/>
    </ligand>
</feature>
<dbReference type="InterPro" id="IPR050819">
    <property type="entry name" value="Tripeptidyl-peptidase_I"/>
</dbReference>
<dbReference type="PANTHER" id="PTHR14218:SF15">
    <property type="entry name" value="TRIPEPTIDYL-PEPTIDASE 1"/>
    <property type="match status" value="1"/>
</dbReference>
<dbReference type="GO" id="GO:0004252">
    <property type="term" value="F:serine-type endopeptidase activity"/>
    <property type="evidence" value="ECO:0007669"/>
    <property type="project" value="UniProtKB-UniRule"/>
</dbReference>
<keyword evidence="1" id="KW-0720">Serine protease</keyword>
<name>A0A0W0SDC8_9GAMM</name>
<dbReference type="CDD" id="cd04056">
    <property type="entry name" value="Peptidases_S53"/>
    <property type="match status" value="1"/>
</dbReference>
<dbReference type="STRING" id="28084.Lche_2905"/>
<accession>A0A0W0SDC8</accession>
<dbReference type="Proteomes" id="UP000054921">
    <property type="component" value="Unassembled WGS sequence"/>
</dbReference>
<keyword evidence="1 3" id="KW-0645">Protease</keyword>
<dbReference type="Proteomes" id="UP000277577">
    <property type="component" value="Chromosome"/>
</dbReference>
<dbReference type="InterPro" id="IPR036852">
    <property type="entry name" value="Peptidase_S8/S53_dom_sf"/>
</dbReference>
<dbReference type="PROSITE" id="PS51695">
    <property type="entry name" value="SEDOLISIN"/>
    <property type="match status" value="1"/>
</dbReference>
<evidence type="ECO:0000313" key="5">
    <source>
        <dbReference type="Proteomes" id="UP000054921"/>
    </source>
</evidence>
<evidence type="ECO:0000313" key="6">
    <source>
        <dbReference type="Proteomes" id="UP000277577"/>
    </source>
</evidence>
<feature type="active site" description="Charge relay system" evidence="1">
    <location>
        <position position="130"/>
    </location>
</feature>